<dbReference type="EMBL" id="JAUEPN010000002">
    <property type="protein sequence ID" value="KAK3298297.1"/>
    <property type="molecule type" value="Genomic_DNA"/>
</dbReference>
<evidence type="ECO:0000256" key="1">
    <source>
        <dbReference type="SAM" id="MobiDB-lite"/>
    </source>
</evidence>
<protein>
    <submittedName>
        <fullName evidence="2">Uncharacterized protein</fullName>
    </submittedName>
</protein>
<dbReference type="Proteomes" id="UP001278766">
    <property type="component" value="Unassembled WGS sequence"/>
</dbReference>
<feature type="region of interest" description="Disordered" evidence="1">
    <location>
        <begin position="1"/>
        <end position="41"/>
    </location>
</feature>
<reference evidence="2" key="1">
    <citation type="journal article" date="2023" name="Mol. Phylogenet. Evol.">
        <title>Genome-scale phylogeny and comparative genomics of the fungal order Sordariales.</title>
        <authorList>
            <person name="Hensen N."/>
            <person name="Bonometti L."/>
            <person name="Westerberg I."/>
            <person name="Brannstrom I.O."/>
            <person name="Guillou S."/>
            <person name="Cros-Aarteil S."/>
            <person name="Calhoun S."/>
            <person name="Haridas S."/>
            <person name="Kuo A."/>
            <person name="Mondo S."/>
            <person name="Pangilinan J."/>
            <person name="Riley R."/>
            <person name="LaButti K."/>
            <person name="Andreopoulos B."/>
            <person name="Lipzen A."/>
            <person name="Chen C."/>
            <person name="Yan M."/>
            <person name="Daum C."/>
            <person name="Ng V."/>
            <person name="Clum A."/>
            <person name="Steindorff A."/>
            <person name="Ohm R.A."/>
            <person name="Martin F."/>
            <person name="Silar P."/>
            <person name="Natvig D.O."/>
            <person name="Lalanne C."/>
            <person name="Gautier V."/>
            <person name="Ament-Velasquez S.L."/>
            <person name="Kruys A."/>
            <person name="Hutchinson M.I."/>
            <person name="Powell A.J."/>
            <person name="Barry K."/>
            <person name="Miller A.N."/>
            <person name="Grigoriev I.V."/>
            <person name="Debuchy R."/>
            <person name="Gladieux P."/>
            <person name="Hiltunen Thoren M."/>
            <person name="Johannesson H."/>
        </authorList>
    </citation>
    <scope>NUCLEOTIDE SEQUENCE</scope>
    <source>
        <strain evidence="2">CBS 168.71</strain>
    </source>
</reference>
<dbReference type="AlphaFoldDB" id="A0AAE0HKM0"/>
<comment type="caution">
    <text evidence="2">The sequence shown here is derived from an EMBL/GenBank/DDBJ whole genome shotgun (WGS) entry which is preliminary data.</text>
</comment>
<evidence type="ECO:0000313" key="2">
    <source>
        <dbReference type="EMBL" id="KAK3298297.1"/>
    </source>
</evidence>
<dbReference type="RefSeq" id="XP_062661811.1">
    <property type="nucleotide sequence ID" value="XM_062808656.1"/>
</dbReference>
<organism evidence="2 3">
    <name type="scientific">Chaetomium fimeti</name>
    <dbReference type="NCBI Taxonomy" id="1854472"/>
    <lineage>
        <taxon>Eukaryota</taxon>
        <taxon>Fungi</taxon>
        <taxon>Dikarya</taxon>
        <taxon>Ascomycota</taxon>
        <taxon>Pezizomycotina</taxon>
        <taxon>Sordariomycetes</taxon>
        <taxon>Sordariomycetidae</taxon>
        <taxon>Sordariales</taxon>
        <taxon>Chaetomiaceae</taxon>
        <taxon>Chaetomium</taxon>
    </lineage>
</organism>
<name>A0AAE0HKM0_9PEZI</name>
<evidence type="ECO:0000313" key="3">
    <source>
        <dbReference type="Proteomes" id="UP001278766"/>
    </source>
</evidence>
<accession>A0AAE0HKM0</accession>
<gene>
    <name evidence="2" type="ORF">B0H64DRAFT_71326</name>
</gene>
<keyword evidence="3" id="KW-1185">Reference proteome</keyword>
<dbReference type="GeneID" id="87845604"/>
<reference evidence="2" key="2">
    <citation type="submission" date="2023-06" db="EMBL/GenBank/DDBJ databases">
        <authorList>
            <consortium name="Lawrence Berkeley National Laboratory"/>
            <person name="Haridas S."/>
            <person name="Hensen N."/>
            <person name="Bonometti L."/>
            <person name="Westerberg I."/>
            <person name="Brannstrom I.O."/>
            <person name="Guillou S."/>
            <person name="Cros-Aarteil S."/>
            <person name="Calhoun S."/>
            <person name="Kuo A."/>
            <person name="Mondo S."/>
            <person name="Pangilinan J."/>
            <person name="Riley R."/>
            <person name="Labutti K."/>
            <person name="Andreopoulos B."/>
            <person name="Lipzen A."/>
            <person name="Chen C."/>
            <person name="Yanf M."/>
            <person name="Daum C."/>
            <person name="Ng V."/>
            <person name="Clum A."/>
            <person name="Steindorff A."/>
            <person name="Ohm R."/>
            <person name="Martin F."/>
            <person name="Silar P."/>
            <person name="Natvig D."/>
            <person name="Lalanne C."/>
            <person name="Gautier V."/>
            <person name="Ament-Velasquez S.L."/>
            <person name="Kruys A."/>
            <person name="Hutchinson M.I."/>
            <person name="Powell A.J."/>
            <person name="Barry K."/>
            <person name="Miller A.N."/>
            <person name="Grigoriev I.V."/>
            <person name="Debuchy R."/>
            <person name="Gladieux P."/>
            <person name="Thoren M.H."/>
            <person name="Johannesson H."/>
        </authorList>
    </citation>
    <scope>NUCLEOTIDE SEQUENCE</scope>
    <source>
        <strain evidence="2">CBS 168.71</strain>
    </source>
</reference>
<proteinExistence type="predicted"/>
<sequence>MGRARSSPLIASHSPVHHQPASSSPQRRNRGDRQPRRSLGVNLPVMMHFEARQTRESRGLGSLSQRLCFCCAVSNRPSAEIRILRIGSASARSRPPVLSFWRRVSRMGHIKAQRSKTAWETHVHPINTPSGSTPLSVRHQLHGLQTGLTSFMGSARHVGSVTPCANAEQPNIQNNKPWRRFCIHPARQTSSLRLIFCKALVLTF</sequence>